<proteinExistence type="predicted"/>
<dbReference type="EMBL" id="LR031874">
    <property type="protein sequence ID" value="VDD25798.1"/>
    <property type="molecule type" value="Genomic_DNA"/>
</dbReference>
<dbReference type="AlphaFoldDB" id="A0A3P6DHF9"/>
<name>A0A3P6DHF9_BRAOL</name>
<accession>A0A3P6DHF9</accession>
<evidence type="ECO:0000313" key="1">
    <source>
        <dbReference type="EMBL" id="VDD25798.1"/>
    </source>
</evidence>
<gene>
    <name evidence="1" type="ORF">BOLC2T11122H</name>
</gene>
<sequence>MEVGRSFEEARSAEATLMSVPKMENAKCRATMEASEKGQMMAELEGSKQKCKKEGNHTRKTVNAFVHNDVMYKRYYIKEIEAVANRFTSNIYKSRTRRIRTSNAHFITPLLPLKS</sequence>
<reference evidence="1" key="1">
    <citation type="submission" date="2018-11" db="EMBL/GenBank/DDBJ databases">
        <authorList>
            <consortium name="Genoscope - CEA"/>
            <person name="William W."/>
        </authorList>
    </citation>
    <scope>NUCLEOTIDE SEQUENCE</scope>
</reference>
<organism evidence="1">
    <name type="scientific">Brassica oleracea</name>
    <name type="common">Wild cabbage</name>
    <dbReference type="NCBI Taxonomy" id="3712"/>
    <lineage>
        <taxon>Eukaryota</taxon>
        <taxon>Viridiplantae</taxon>
        <taxon>Streptophyta</taxon>
        <taxon>Embryophyta</taxon>
        <taxon>Tracheophyta</taxon>
        <taxon>Spermatophyta</taxon>
        <taxon>Magnoliopsida</taxon>
        <taxon>eudicotyledons</taxon>
        <taxon>Gunneridae</taxon>
        <taxon>Pentapetalae</taxon>
        <taxon>rosids</taxon>
        <taxon>malvids</taxon>
        <taxon>Brassicales</taxon>
        <taxon>Brassicaceae</taxon>
        <taxon>Brassiceae</taxon>
        <taxon>Brassica</taxon>
    </lineage>
</organism>
<protein>
    <submittedName>
        <fullName evidence="1">Uncharacterized protein</fullName>
    </submittedName>
</protein>